<gene>
    <name evidence="4" type="ORF">LDAN0321_LOCUS9733</name>
</gene>
<name>A0A7S2KLH2_9STRA</name>
<dbReference type="PANTHER" id="PTHR24186">
    <property type="entry name" value="PROTEIN PHOSPHATASE 1 REGULATORY SUBUNIT"/>
    <property type="match status" value="1"/>
</dbReference>
<evidence type="ECO:0000256" key="2">
    <source>
        <dbReference type="ARBA" id="ARBA00023043"/>
    </source>
</evidence>
<reference evidence="4" key="1">
    <citation type="submission" date="2021-01" db="EMBL/GenBank/DDBJ databases">
        <authorList>
            <person name="Corre E."/>
            <person name="Pelletier E."/>
            <person name="Niang G."/>
            <person name="Scheremetjew M."/>
            <person name="Finn R."/>
            <person name="Kale V."/>
            <person name="Holt S."/>
            <person name="Cochrane G."/>
            <person name="Meng A."/>
            <person name="Brown T."/>
            <person name="Cohen L."/>
        </authorList>
    </citation>
    <scope>NUCLEOTIDE SEQUENCE</scope>
    <source>
        <strain evidence="4">B650</strain>
    </source>
</reference>
<organism evidence="4">
    <name type="scientific">Leptocylindrus danicus</name>
    <dbReference type="NCBI Taxonomy" id="163516"/>
    <lineage>
        <taxon>Eukaryota</taxon>
        <taxon>Sar</taxon>
        <taxon>Stramenopiles</taxon>
        <taxon>Ochrophyta</taxon>
        <taxon>Bacillariophyta</taxon>
        <taxon>Coscinodiscophyceae</taxon>
        <taxon>Chaetocerotophycidae</taxon>
        <taxon>Leptocylindrales</taxon>
        <taxon>Leptocylindraceae</taxon>
        <taxon>Leptocylindrus</taxon>
    </lineage>
</organism>
<feature type="transmembrane region" description="Helical" evidence="3">
    <location>
        <begin position="20"/>
        <end position="38"/>
    </location>
</feature>
<evidence type="ECO:0000256" key="3">
    <source>
        <dbReference type="SAM" id="Phobius"/>
    </source>
</evidence>
<dbReference type="InterPro" id="IPR036770">
    <property type="entry name" value="Ankyrin_rpt-contain_sf"/>
</dbReference>
<evidence type="ECO:0000313" key="4">
    <source>
        <dbReference type="EMBL" id="CAD9578979.1"/>
    </source>
</evidence>
<accession>A0A7S2KLH2</accession>
<dbReference type="Gene3D" id="1.25.40.20">
    <property type="entry name" value="Ankyrin repeat-containing domain"/>
    <property type="match status" value="2"/>
</dbReference>
<dbReference type="SUPFAM" id="SSF48403">
    <property type="entry name" value="Ankyrin repeat"/>
    <property type="match status" value="1"/>
</dbReference>
<evidence type="ECO:0000256" key="1">
    <source>
        <dbReference type="ARBA" id="ARBA00022737"/>
    </source>
</evidence>
<dbReference type="AlphaFoldDB" id="A0A7S2KLH2"/>
<keyword evidence="3" id="KW-0812">Transmembrane</keyword>
<dbReference type="PANTHER" id="PTHR24186:SF38">
    <property type="entry name" value="ANKYRIN REPEAT FAMILY PROTEIN"/>
    <property type="match status" value="1"/>
</dbReference>
<keyword evidence="2" id="KW-0040">ANK repeat</keyword>
<sequence length="390" mass="44789">MIPTDSDMFTSAIAHNGSVLQILVSLFCICAAILFRFTKAKMPHKQMMILPWHQKRLRELMHQRSWREVLECVKRNPRLLENMENDNTGNNVLHFACLYLAPTYVVDKLLEMKPQLAGMKNEAGELPLHWAVRVRADQQTLSRLLKVNPGAAFAKDVVGVTPFRLLRLGCMIRDEDGYFDCVSKRDKVKAWGELMLLMNAVYIHETMRNNGKYHTQETEEVIDLKARKELHVATRISDLLPNEIYHLFVKFFSYQLSERDEYGRLPLHIAAESSSLSIISLLFQKYPAAAKVADSRGRYPFTLVIQRGLCWENVIQSLFETFPEAAFKVDPSSSLYPFMLASAIHNSKDTTIGATDDSEKCSENIEQEERNRVDCSYRMLLRYPSAIGYP</sequence>
<keyword evidence="3" id="KW-1133">Transmembrane helix</keyword>
<keyword evidence="1" id="KW-0677">Repeat</keyword>
<protein>
    <submittedName>
        <fullName evidence="4">Uncharacterized protein</fullName>
    </submittedName>
</protein>
<dbReference type="GO" id="GO:0005886">
    <property type="term" value="C:plasma membrane"/>
    <property type="evidence" value="ECO:0007669"/>
    <property type="project" value="TreeGrafter"/>
</dbReference>
<dbReference type="EMBL" id="HBGY01015017">
    <property type="protein sequence ID" value="CAD9578979.1"/>
    <property type="molecule type" value="Transcribed_RNA"/>
</dbReference>
<proteinExistence type="predicted"/>
<keyword evidence="3" id="KW-0472">Membrane</keyword>